<protein>
    <recommendedName>
        <fullName evidence="1">Glutathione S-transferase C-terminal domain-containing protein</fullName>
    </recommendedName>
</protein>
<dbReference type="InterPro" id="IPR004046">
    <property type="entry name" value="GST_C"/>
</dbReference>
<accession>A0A512BRE0</accession>
<dbReference type="Proteomes" id="UP000321085">
    <property type="component" value="Unassembled WGS sequence"/>
</dbReference>
<evidence type="ECO:0000313" key="2">
    <source>
        <dbReference type="EMBL" id="GEO14455.1"/>
    </source>
</evidence>
<dbReference type="InterPro" id="IPR036282">
    <property type="entry name" value="Glutathione-S-Trfase_C_sf"/>
</dbReference>
<dbReference type="Gene3D" id="1.20.1050.10">
    <property type="match status" value="1"/>
</dbReference>
<evidence type="ECO:0000259" key="1">
    <source>
        <dbReference type="Pfam" id="PF00043"/>
    </source>
</evidence>
<comment type="caution">
    <text evidence="2">The sequence shown here is derived from an EMBL/GenBank/DDBJ whole genome shotgun (WGS) entry which is preliminary data.</text>
</comment>
<feature type="domain" description="Glutathione S-transferase C-terminal" evidence="1">
    <location>
        <begin position="7"/>
        <end position="45"/>
    </location>
</feature>
<gene>
    <name evidence="2" type="ORF">MAE02_21510</name>
</gene>
<sequence length="61" mass="6368">MAGRGGLTIADIDIYGVVAYAGEAGIDLGPYANLSAWMKRVEALPGFNAPGFLPRESREAA</sequence>
<reference evidence="2 3" key="1">
    <citation type="submission" date="2019-07" db="EMBL/GenBank/DDBJ databases">
        <title>Whole genome shotgun sequence of Microvirga aerophila NBRC 106136.</title>
        <authorList>
            <person name="Hosoyama A."/>
            <person name="Uohara A."/>
            <person name="Ohji S."/>
            <person name="Ichikawa N."/>
        </authorList>
    </citation>
    <scope>NUCLEOTIDE SEQUENCE [LARGE SCALE GENOMIC DNA]</scope>
    <source>
        <strain evidence="2 3">NBRC 106136</strain>
    </source>
</reference>
<dbReference type="RefSeq" id="WP_162815668.1">
    <property type="nucleotide sequence ID" value="NZ_BJYU01000024.1"/>
</dbReference>
<dbReference type="SUPFAM" id="SSF47616">
    <property type="entry name" value="GST C-terminal domain-like"/>
    <property type="match status" value="1"/>
</dbReference>
<proteinExistence type="predicted"/>
<evidence type="ECO:0000313" key="3">
    <source>
        <dbReference type="Proteomes" id="UP000321085"/>
    </source>
</evidence>
<dbReference type="EMBL" id="BJYU01000024">
    <property type="protein sequence ID" value="GEO14455.1"/>
    <property type="molecule type" value="Genomic_DNA"/>
</dbReference>
<dbReference type="Pfam" id="PF00043">
    <property type="entry name" value="GST_C"/>
    <property type="match status" value="1"/>
</dbReference>
<name>A0A512BRE0_9HYPH</name>
<dbReference type="AlphaFoldDB" id="A0A512BRE0"/>
<organism evidence="2 3">
    <name type="scientific">Microvirga aerophila</name>
    <dbReference type="NCBI Taxonomy" id="670291"/>
    <lineage>
        <taxon>Bacteria</taxon>
        <taxon>Pseudomonadati</taxon>
        <taxon>Pseudomonadota</taxon>
        <taxon>Alphaproteobacteria</taxon>
        <taxon>Hyphomicrobiales</taxon>
        <taxon>Methylobacteriaceae</taxon>
        <taxon>Microvirga</taxon>
    </lineage>
</organism>
<keyword evidence="3" id="KW-1185">Reference proteome</keyword>